<organism evidence="3 4">
    <name type="scientific">Franconibacter pulveris</name>
    <dbReference type="NCBI Taxonomy" id="435910"/>
    <lineage>
        <taxon>Bacteria</taxon>
        <taxon>Pseudomonadati</taxon>
        <taxon>Pseudomonadota</taxon>
        <taxon>Gammaproteobacteria</taxon>
        <taxon>Enterobacterales</taxon>
        <taxon>Enterobacteriaceae</taxon>
        <taxon>Franconibacter</taxon>
    </lineage>
</organism>
<protein>
    <submittedName>
        <fullName evidence="3">Outer membrane or secreted lipoprotein</fullName>
    </submittedName>
</protein>
<evidence type="ECO:0000256" key="2">
    <source>
        <dbReference type="SAM" id="SignalP"/>
    </source>
</evidence>
<proteinExistence type="predicted"/>
<accession>A0A0J8VPT8</accession>
<reference evidence="3 4" key="1">
    <citation type="submission" date="2015-06" db="EMBL/GenBank/DDBJ databases">
        <title>Genome sequencing of Cronobacter sp. strain DJ34 isolated from petroleum contaminated sludge of Duliajan Oil Fields, Assam, India.</title>
        <authorList>
            <person name="Pal S."/>
            <person name="Banerjee T.D."/>
            <person name="Roy A."/>
            <person name="Sar P."/>
            <person name="Kazy S.K."/>
        </authorList>
    </citation>
    <scope>NUCLEOTIDE SEQUENCE [LARGE SCALE GENOMIC DNA]</scope>
    <source>
        <strain evidence="3 4">DJ34</strain>
    </source>
</reference>
<feature type="chain" id="PRO_5005311007" evidence="2">
    <location>
        <begin position="25"/>
        <end position="257"/>
    </location>
</feature>
<name>A0A0J8VPT8_9ENTR</name>
<sequence>MTMKTYLPLYGALSLFAVSFSGFAEKASPPGENKSTTTHVLESGAALLQSKSPLSDFDIYLVGFHPMKDNPENQMEAHHYCHQVNQDFAQCVLFDGNTKNANMTGVEYIISEKLFATLPQEERQYWHPHNGEILSGQLIAPGIPKMAEHRLMKDKMNSYGKTWHVWHTGAPGEQGTALPLGPPMLAWSFSRDGEAKPELVSERDKKLNVNTQEIRKSREDLRELAKPQSGVDALNGQYKRPTQPIPGVTDSDAKTNP</sequence>
<comment type="caution">
    <text evidence="3">The sequence shown here is derived from an EMBL/GenBank/DDBJ whole genome shotgun (WGS) entry which is preliminary data.</text>
</comment>
<dbReference type="PANTHER" id="PTHR31360:SF0">
    <property type="entry name" value="OIL BODY-ASSOCIATED PROTEIN 1B"/>
    <property type="match status" value="1"/>
</dbReference>
<dbReference type="PATRIC" id="fig|1656095.3.peg.4532"/>
<feature type="compositionally biased region" description="Basic and acidic residues" evidence="1">
    <location>
        <begin position="210"/>
        <end position="225"/>
    </location>
</feature>
<keyword evidence="3" id="KW-0449">Lipoprotein</keyword>
<gene>
    <name evidence="3" type="ORF">ACH50_09485</name>
</gene>
<dbReference type="Pfam" id="PF06884">
    <property type="entry name" value="DUF1264"/>
    <property type="match status" value="1"/>
</dbReference>
<evidence type="ECO:0000256" key="1">
    <source>
        <dbReference type="SAM" id="MobiDB-lite"/>
    </source>
</evidence>
<keyword evidence="4" id="KW-1185">Reference proteome</keyword>
<feature type="signal peptide" evidence="2">
    <location>
        <begin position="1"/>
        <end position="24"/>
    </location>
</feature>
<feature type="region of interest" description="Disordered" evidence="1">
    <location>
        <begin position="210"/>
        <end position="257"/>
    </location>
</feature>
<dbReference type="Proteomes" id="UP000037315">
    <property type="component" value="Unassembled WGS sequence"/>
</dbReference>
<dbReference type="AlphaFoldDB" id="A0A0J8VPT8"/>
<evidence type="ECO:0000313" key="4">
    <source>
        <dbReference type="Proteomes" id="UP000037315"/>
    </source>
</evidence>
<keyword evidence="2" id="KW-0732">Signal</keyword>
<dbReference type="STRING" id="1121863.GCA_000621185_01453"/>
<evidence type="ECO:0000313" key="3">
    <source>
        <dbReference type="EMBL" id="KMV34977.1"/>
    </source>
</evidence>
<dbReference type="InterPro" id="IPR010686">
    <property type="entry name" value="OBAP-like"/>
</dbReference>
<dbReference type="OrthoDB" id="254168at2"/>
<dbReference type="EMBL" id="LFEJ01000013">
    <property type="protein sequence ID" value="KMV34977.1"/>
    <property type="molecule type" value="Genomic_DNA"/>
</dbReference>
<dbReference type="PANTHER" id="PTHR31360">
    <property type="match status" value="1"/>
</dbReference>